<feature type="compositionally biased region" description="Low complexity" evidence="1">
    <location>
        <begin position="194"/>
        <end position="204"/>
    </location>
</feature>
<feature type="compositionally biased region" description="Pro residues" evidence="1">
    <location>
        <begin position="105"/>
        <end position="118"/>
    </location>
</feature>
<reference evidence="3 4" key="1">
    <citation type="submission" date="2020-08" db="EMBL/GenBank/DDBJ databases">
        <title>Genomic Encyclopedia of Type Strains, Phase IV (KMG-IV): sequencing the most valuable type-strain genomes for metagenomic binning, comparative biology and taxonomic classification.</title>
        <authorList>
            <person name="Goeker M."/>
        </authorList>
    </citation>
    <scope>NUCLEOTIDE SEQUENCE [LARGE SCALE GENOMIC DNA]</scope>
    <source>
        <strain evidence="3 4">DSM 11590</strain>
    </source>
</reference>
<dbReference type="RefSeq" id="WP_184265031.1">
    <property type="nucleotide sequence ID" value="NZ_JACIIX010000014.1"/>
</dbReference>
<dbReference type="Gene3D" id="3.30.1150.10">
    <property type="match status" value="1"/>
</dbReference>
<evidence type="ECO:0000256" key="2">
    <source>
        <dbReference type="SAM" id="Phobius"/>
    </source>
</evidence>
<dbReference type="PRINTS" id="PR01217">
    <property type="entry name" value="PRICHEXTENSN"/>
</dbReference>
<comment type="caution">
    <text evidence="3">The sequence shown here is derived from an EMBL/GenBank/DDBJ whole genome shotgun (WGS) entry which is preliminary data.</text>
</comment>
<sequence>MSDHDSGLRRSLILSVSVHVLVGALSYLGLPFLSRDMPVEDAPIVIDLVEIAERTAAPPPSAKQKEQVAQKVEPKPEPPKVEPKPEPPKPEPPKPEPPKPEPPKPVEPPKPQPQPPKPEPPKPEPPKSEQVDPTLPPEPKKPDPKPEPPKPPKPEPEKTPPKKPVEEDPFKDLMKNVEKYRQQPKASTPPPSQAAPSAPTQGATNSANSPRILNAPVADRATMSEKDAIRAQIEQNWVFDVGAKGIESMVIVLRVYMNPDGTVSKVDVADTVRYNTDSGYRAMADTAKRAVLKSQPLKYPNQKYEEFKVLELSFAPRDRL</sequence>
<name>A0A7X0DN85_NOVIT</name>
<proteinExistence type="predicted"/>
<feature type="region of interest" description="Disordered" evidence="1">
    <location>
        <begin position="55"/>
        <end position="212"/>
    </location>
</feature>
<feature type="compositionally biased region" description="Basic and acidic residues" evidence="1">
    <location>
        <begin position="138"/>
        <end position="181"/>
    </location>
</feature>
<evidence type="ECO:0000313" key="4">
    <source>
        <dbReference type="Proteomes" id="UP000544872"/>
    </source>
</evidence>
<evidence type="ECO:0000256" key="1">
    <source>
        <dbReference type="SAM" id="MobiDB-lite"/>
    </source>
</evidence>
<organism evidence="3 4">
    <name type="scientific">Novispirillum itersonii</name>
    <name type="common">Aquaspirillum itersonii</name>
    <dbReference type="NCBI Taxonomy" id="189"/>
    <lineage>
        <taxon>Bacteria</taxon>
        <taxon>Pseudomonadati</taxon>
        <taxon>Pseudomonadota</taxon>
        <taxon>Alphaproteobacteria</taxon>
        <taxon>Rhodospirillales</taxon>
        <taxon>Novispirillaceae</taxon>
        <taxon>Novispirillum</taxon>
    </lineage>
</organism>
<keyword evidence="2" id="KW-1133">Transmembrane helix</keyword>
<dbReference type="EMBL" id="JACIIX010000014">
    <property type="protein sequence ID" value="MBB6211878.1"/>
    <property type="molecule type" value="Genomic_DNA"/>
</dbReference>
<evidence type="ECO:0000313" key="3">
    <source>
        <dbReference type="EMBL" id="MBB6211878.1"/>
    </source>
</evidence>
<dbReference type="AlphaFoldDB" id="A0A7X0DN85"/>
<dbReference type="SUPFAM" id="SSF74653">
    <property type="entry name" value="TolA/TonB C-terminal domain"/>
    <property type="match status" value="1"/>
</dbReference>
<keyword evidence="4" id="KW-1185">Reference proteome</keyword>
<protein>
    <submittedName>
        <fullName evidence="3">Outer membrane biosynthesis protein TonB</fullName>
    </submittedName>
</protein>
<feature type="transmembrane region" description="Helical" evidence="2">
    <location>
        <begin position="12"/>
        <end position="33"/>
    </location>
</feature>
<dbReference type="Pfam" id="PF13103">
    <property type="entry name" value="TonB_2"/>
    <property type="match status" value="1"/>
</dbReference>
<keyword evidence="2" id="KW-0472">Membrane</keyword>
<accession>A0A7X0DN85</accession>
<feature type="compositionally biased region" description="Basic and acidic residues" evidence="1">
    <location>
        <begin position="119"/>
        <end position="130"/>
    </location>
</feature>
<dbReference type="Proteomes" id="UP000544872">
    <property type="component" value="Unassembled WGS sequence"/>
</dbReference>
<feature type="compositionally biased region" description="Basic and acidic residues" evidence="1">
    <location>
        <begin position="63"/>
        <end position="104"/>
    </location>
</feature>
<gene>
    <name evidence="3" type="ORF">FHS48_003322</name>
</gene>
<keyword evidence="2" id="KW-0812">Transmembrane</keyword>